<dbReference type="InterPro" id="IPR002654">
    <property type="entry name" value="Glyco_trans_25"/>
</dbReference>
<evidence type="ECO:0000256" key="3">
    <source>
        <dbReference type="ARBA" id="ARBA00022985"/>
    </source>
</evidence>
<protein>
    <submittedName>
        <fullName evidence="5">Glycosyl transferase</fullName>
    </submittedName>
</protein>
<evidence type="ECO:0000259" key="4">
    <source>
        <dbReference type="Pfam" id="PF01755"/>
    </source>
</evidence>
<dbReference type="UniPathway" id="UPA00820"/>
<dbReference type="UniPathway" id="UPA00501"/>
<feature type="domain" description="Glycosyl transferase family 25" evidence="4">
    <location>
        <begin position="39"/>
        <end position="210"/>
    </location>
</feature>
<dbReference type="AlphaFoldDB" id="A0A6S6YCH5"/>
<dbReference type="KEGG" id="doe:DENOEST_3212"/>
<reference evidence="5 6" key="1">
    <citation type="submission" date="2020-03" db="EMBL/GenBank/DDBJ databases">
        <authorList>
            <consortium name="Genoscope - CEA"/>
            <person name="William W."/>
        </authorList>
    </citation>
    <scope>NUCLEOTIDE SEQUENCE [LARGE SCALE GENOMIC DNA]</scope>
    <source>
        <strain evidence="6">DSM 16959</strain>
    </source>
</reference>
<comment type="pathway">
    <text evidence="2">Glycan metabolism; lacto-N-neotetraose biosynthesis.</text>
</comment>
<accession>A0A6S6YCH5</accession>
<dbReference type="GO" id="GO:0016740">
    <property type="term" value="F:transferase activity"/>
    <property type="evidence" value="ECO:0007669"/>
    <property type="project" value="UniProtKB-KW"/>
</dbReference>
<dbReference type="Proteomes" id="UP000515733">
    <property type="component" value="Chromosome"/>
</dbReference>
<dbReference type="Pfam" id="PF01755">
    <property type="entry name" value="Glyco_transf_25"/>
    <property type="match status" value="1"/>
</dbReference>
<dbReference type="EMBL" id="LR778301">
    <property type="protein sequence ID" value="CAB1370366.1"/>
    <property type="molecule type" value="Genomic_DNA"/>
</dbReference>
<evidence type="ECO:0000313" key="6">
    <source>
        <dbReference type="Proteomes" id="UP000515733"/>
    </source>
</evidence>
<comment type="pathway">
    <text evidence="1">Bacterial outer membrane biogenesis; lipooligosaccharide biosynthesis.</text>
</comment>
<proteinExistence type="predicted"/>
<organism evidence="5 6">
    <name type="scientific">Denitratisoma oestradiolicum</name>
    <dbReference type="NCBI Taxonomy" id="311182"/>
    <lineage>
        <taxon>Bacteria</taxon>
        <taxon>Pseudomonadati</taxon>
        <taxon>Pseudomonadota</taxon>
        <taxon>Betaproteobacteria</taxon>
        <taxon>Nitrosomonadales</taxon>
        <taxon>Sterolibacteriaceae</taxon>
        <taxon>Denitratisoma</taxon>
    </lineage>
</organism>
<evidence type="ECO:0000256" key="2">
    <source>
        <dbReference type="ARBA" id="ARBA00005222"/>
    </source>
</evidence>
<sequence>MVRVAAQAVSCILPRPPERRGARALHLPMTQTPAEATLQAFVINLPAASGRRQLMEAQLALPGLPACRIVPAVDGRALDAVTLARIYDAEAARRWERELTPGEIGCALSHLAVYERVVAENLPWALVLEDDALIGHKLPGLLEKLLPRLDPDKPEAILLSHVERYSAWGTERLDRLHRLARPHLAAGAHAYLITRAGAAALLAALQPVRIVPDAWRGFMDEGLLTVRCVVPYAVGTAPVANASQIGSERFSPPAIRGWRRWLRKYLYQKFWFQLVVKPLGRLKRQVSSW</sequence>
<keyword evidence="6" id="KW-1185">Reference proteome</keyword>
<dbReference type="GO" id="GO:0009103">
    <property type="term" value="P:lipopolysaccharide biosynthetic process"/>
    <property type="evidence" value="ECO:0007669"/>
    <property type="project" value="UniProtKB-KW"/>
</dbReference>
<gene>
    <name evidence="5" type="ORF">DENOEST_3212</name>
</gene>
<name>A0A6S6YCH5_9PROT</name>
<keyword evidence="5" id="KW-0808">Transferase</keyword>
<evidence type="ECO:0000256" key="1">
    <source>
        <dbReference type="ARBA" id="ARBA00005068"/>
    </source>
</evidence>
<dbReference type="CDD" id="cd06532">
    <property type="entry name" value="Glyco_transf_25"/>
    <property type="match status" value="1"/>
</dbReference>
<dbReference type="OrthoDB" id="215285at2"/>
<keyword evidence="3" id="KW-0448">Lipopolysaccharide biosynthesis</keyword>
<evidence type="ECO:0000313" key="5">
    <source>
        <dbReference type="EMBL" id="CAB1370366.1"/>
    </source>
</evidence>